<evidence type="ECO:0000256" key="1">
    <source>
        <dbReference type="ARBA" id="ARBA00011046"/>
    </source>
</evidence>
<dbReference type="SUPFAM" id="SSF46785">
    <property type="entry name" value="Winged helix' DNA-binding domain"/>
    <property type="match status" value="1"/>
</dbReference>
<feature type="region of interest" description="Disordered" evidence="5">
    <location>
        <begin position="1"/>
        <end position="26"/>
    </location>
</feature>
<dbReference type="Gene3D" id="1.10.10.10">
    <property type="entry name" value="Winged helix-like DNA-binding domain superfamily/Winged helix DNA-binding domain"/>
    <property type="match status" value="1"/>
</dbReference>
<proteinExistence type="inferred from homology"/>
<dbReference type="InterPro" id="IPR005650">
    <property type="entry name" value="BlaI_family"/>
</dbReference>
<sequence>MHEKYVRRKSVDLGHAAPRERDDRSSTTFSIVASWPERSLKPMARRLRGTLEREIVDILADTDEPLTVAKVNELLPGTLAHTTVMTTLARMHGKGIVDRTPSGRGYAYRLAAPIETLPAARAARDMHRLLDKYGRRADVLARFVEELTPDDEQMLLRLLGREDDEPDGRSSEP</sequence>
<comment type="similarity">
    <text evidence="1">Belongs to the BlaI transcriptional regulatory family.</text>
</comment>
<gene>
    <name evidence="6" type="ORF">QT969_05605</name>
</gene>
<organism evidence="6 7">
    <name type="scientific">Rhodococcus indonesiensis</name>
    <dbReference type="NCBI Taxonomy" id="3055869"/>
    <lineage>
        <taxon>Bacteria</taxon>
        <taxon>Bacillati</taxon>
        <taxon>Actinomycetota</taxon>
        <taxon>Actinomycetes</taxon>
        <taxon>Mycobacteriales</taxon>
        <taxon>Nocardiaceae</taxon>
        <taxon>Rhodococcus</taxon>
    </lineage>
</organism>
<dbReference type="InterPro" id="IPR036390">
    <property type="entry name" value="WH_DNA-bd_sf"/>
</dbReference>
<name>A0ABT7RKI0_9NOCA</name>
<evidence type="ECO:0000256" key="3">
    <source>
        <dbReference type="ARBA" id="ARBA00023125"/>
    </source>
</evidence>
<evidence type="ECO:0000313" key="7">
    <source>
        <dbReference type="Proteomes" id="UP001233164"/>
    </source>
</evidence>
<feature type="compositionally biased region" description="Basic and acidic residues" evidence="5">
    <location>
        <begin position="1"/>
        <end position="25"/>
    </location>
</feature>
<keyword evidence="4" id="KW-0804">Transcription</keyword>
<reference evidence="6 7" key="1">
    <citation type="submission" date="2023-06" db="EMBL/GenBank/DDBJ databases">
        <title>Rhodococcus indonesiensis sp. nov a new member of the Rhodococcus ruber lineage isolated from a sediment of neutral hot spring.</title>
        <authorList>
            <person name="Kusuma A.B."/>
            <person name="Fenylestari G."/>
            <person name="Ammar F."/>
            <person name="Nouioui I."/>
            <person name="Goodfellow M."/>
        </authorList>
    </citation>
    <scope>NUCLEOTIDE SEQUENCE [LARGE SCALE GENOMIC DNA]</scope>
    <source>
        <strain evidence="6 7">CSLK01-03</strain>
    </source>
</reference>
<dbReference type="RefSeq" id="WP_235157344.1">
    <property type="nucleotide sequence ID" value="NZ_JAUBOF010000011.1"/>
</dbReference>
<accession>A0ABT7RKI0</accession>
<dbReference type="EMBL" id="JAUBOF010000011">
    <property type="protein sequence ID" value="MDM7487754.1"/>
    <property type="molecule type" value="Genomic_DNA"/>
</dbReference>
<keyword evidence="3" id="KW-0238">DNA-binding</keyword>
<protein>
    <submittedName>
        <fullName evidence="6">BlaI/MecI/CopY family transcriptional regulator</fullName>
    </submittedName>
</protein>
<keyword evidence="2" id="KW-0805">Transcription regulation</keyword>
<evidence type="ECO:0000313" key="6">
    <source>
        <dbReference type="EMBL" id="MDM7487754.1"/>
    </source>
</evidence>
<keyword evidence="7" id="KW-1185">Reference proteome</keyword>
<evidence type="ECO:0000256" key="4">
    <source>
        <dbReference type="ARBA" id="ARBA00023163"/>
    </source>
</evidence>
<dbReference type="InterPro" id="IPR036388">
    <property type="entry name" value="WH-like_DNA-bd_sf"/>
</dbReference>
<evidence type="ECO:0000256" key="5">
    <source>
        <dbReference type="SAM" id="MobiDB-lite"/>
    </source>
</evidence>
<dbReference type="Pfam" id="PF03965">
    <property type="entry name" value="Penicillinase_R"/>
    <property type="match status" value="1"/>
</dbReference>
<dbReference type="Proteomes" id="UP001233164">
    <property type="component" value="Unassembled WGS sequence"/>
</dbReference>
<comment type="caution">
    <text evidence="6">The sequence shown here is derived from an EMBL/GenBank/DDBJ whole genome shotgun (WGS) entry which is preliminary data.</text>
</comment>
<evidence type="ECO:0000256" key="2">
    <source>
        <dbReference type="ARBA" id="ARBA00023015"/>
    </source>
</evidence>